<dbReference type="Gene3D" id="1.10.10.60">
    <property type="entry name" value="Homeodomain-like"/>
    <property type="match status" value="2"/>
</dbReference>
<reference evidence="13" key="1">
    <citation type="submission" date="2018-12" db="EMBL/GenBank/DDBJ databases">
        <title>Genome sequence of Peanibacillus sp.</title>
        <authorList>
            <person name="Subramani G."/>
            <person name="Srinivasan S."/>
            <person name="Kim M.K."/>
        </authorList>
    </citation>
    <scope>NUCLEOTIDE SEQUENCE [LARGE SCALE GENOMIC DNA]</scope>
    <source>
        <strain evidence="13">18JY67-1</strain>
    </source>
</reference>
<sequence>MYRVILVDDEEEVRESIRMKVDWSACGFDLVGTFEDGKDAWESFEQMRPDVVITDISMPYMDGLALAGKIVDRYRDVTIVIITGYDDFEYAQQAVKLKVQDFILKPFNYGEFVAMLGKLKGQLDEHQARIEDLTRLRSQLHESFPLLKEQFLERMVTTELSEEEIKHKFILFRLTLPGPSAIALTLDIDEPVSELLRFAVFNIVQEIFEQENGGIVFRTKDERIGILLSGTAQSICTEAQKLAQQTVEAIEKYIKICVSVGIGRPYDAIARMAESHAGATAALEYRFLAGRSKIISIEDIAHGRGGSQVNQSAWERRLMSALKSGRPSDFNVELEAWIAELKAAELIRSRLYFHIQSLLIAIIQMCEASGYDGLEPADWLGQALTYKTLDEVKTWLGTLCEQLLEQIYRKREQDADDLLRRAEAYILDHFADENLSLSEVSQQAYMSMNYFSALFKQKKGQSFIDFLTTVRMEQAKELLVSTALKTYEIASQVGYGDPQYFSVTFKRRCGLTPKEYRAYVREGRP</sequence>
<dbReference type="InterPro" id="IPR009057">
    <property type="entry name" value="Homeodomain-like_sf"/>
</dbReference>
<dbReference type="InterPro" id="IPR001789">
    <property type="entry name" value="Sig_transdc_resp-reg_receiver"/>
</dbReference>
<dbReference type="GO" id="GO:0043565">
    <property type="term" value="F:sequence-specific DNA binding"/>
    <property type="evidence" value="ECO:0007669"/>
    <property type="project" value="InterPro"/>
</dbReference>
<dbReference type="PROSITE" id="PS50110">
    <property type="entry name" value="RESPONSE_REGULATORY"/>
    <property type="match status" value="1"/>
</dbReference>
<dbReference type="PROSITE" id="PS01124">
    <property type="entry name" value="HTH_ARAC_FAMILY_2"/>
    <property type="match status" value="1"/>
</dbReference>
<dbReference type="InterPro" id="IPR041522">
    <property type="entry name" value="CdaR_GGDEF"/>
</dbReference>
<dbReference type="CDD" id="cd17536">
    <property type="entry name" value="REC_YesN-like"/>
    <property type="match status" value="1"/>
</dbReference>
<dbReference type="InterPro" id="IPR020449">
    <property type="entry name" value="Tscrpt_reg_AraC-type_HTH"/>
</dbReference>
<feature type="domain" description="HTH araC/xylS-type" evidence="10">
    <location>
        <begin position="420"/>
        <end position="519"/>
    </location>
</feature>
<proteinExistence type="predicted"/>
<protein>
    <submittedName>
        <fullName evidence="12">Response regulator</fullName>
    </submittedName>
</protein>
<dbReference type="GO" id="GO:0000160">
    <property type="term" value="P:phosphorelay signal transduction system"/>
    <property type="evidence" value="ECO:0007669"/>
    <property type="project" value="UniProtKB-KW"/>
</dbReference>
<organism evidence="12 13">
    <name type="scientific">Paenibacillus albus</name>
    <dbReference type="NCBI Taxonomy" id="2495582"/>
    <lineage>
        <taxon>Bacteria</taxon>
        <taxon>Bacillati</taxon>
        <taxon>Bacillota</taxon>
        <taxon>Bacilli</taxon>
        <taxon>Bacillales</taxon>
        <taxon>Paenibacillaceae</taxon>
        <taxon>Paenibacillus</taxon>
    </lineage>
</organism>
<dbReference type="Gene3D" id="3.40.50.2300">
    <property type="match status" value="1"/>
</dbReference>
<keyword evidence="4" id="KW-0902">Two-component regulatory system</keyword>
<dbReference type="Pfam" id="PF17853">
    <property type="entry name" value="GGDEF_2"/>
    <property type="match status" value="1"/>
</dbReference>
<feature type="coiled-coil region" evidence="9">
    <location>
        <begin position="116"/>
        <end position="143"/>
    </location>
</feature>
<dbReference type="InterPro" id="IPR051552">
    <property type="entry name" value="HptR"/>
</dbReference>
<dbReference type="SUPFAM" id="SSF46689">
    <property type="entry name" value="Homeodomain-like"/>
    <property type="match status" value="2"/>
</dbReference>
<dbReference type="Proteomes" id="UP000272528">
    <property type="component" value="Chromosome"/>
</dbReference>
<gene>
    <name evidence="12" type="ORF">EJC50_26695</name>
</gene>
<evidence type="ECO:0000256" key="1">
    <source>
        <dbReference type="ARBA" id="ARBA00004496"/>
    </source>
</evidence>
<dbReference type="GO" id="GO:0003700">
    <property type="term" value="F:DNA-binding transcription factor activity"/>
    <property type="evidence" value="ECO:0007669"/>
    <property type="project" value="InterPro"/>
</dbReference>
<keyword evidence="5" id="KW-0805">Transcription regulation</keyword>
<dbReference type="InterPro" id="IPR018060">
    <property type="entry name" value="HTH_AraC"/>
</dbReference>
<evidence type="ECO:0000256" key="5">
    <source>
        <dbReference type="ARBA" id="ARBA00023015"/>
    </source>
</evidence>
<dbReference type="SMART" id="SM00448">
    <property type="entry name" value="REC"/>
    <property type="match status" value="1"/>
</dbReference>
<evidence type="ECO:0000256" key="6">
    <source>
        <dbReference type="ARBA" id="ARBA00023125"/>
    </source>
</evidence>
<feature type="modified residue" description="4-aspartylphosphate" evidence="8">
    <location>
        <position position="55"/>
    </location>
</feature>
<dbReference type="AlphaFoldDB" id="A0A3S9AB04"/>
<evidence type="ECO:0000256" key="9">
    <source>
        <dbReference type="SAM" id="Coils"/>
    </source>
</evidence>
<dbReference type="KEGG" id="palb:EJC50_26695"/>
<evidence type="ECO:0000256" key="3">
    <source>
        <dbReference type="ARBA" id="ARBA00022553"/>
    </source>
</evidence>
<dbReference type="GO" id="GO:0005737">
    <property type="term" value="C:cytoplasm"/>
    <property type="evidence" value="ECO:0007669"/>
    <property type="project" value="UniProtKB-SubCell"/>
</dbReference>
<evidence type="ECO:0000256" key="4">
    <source>
        <dbReference type="ARBA" id="ARBA00023012"/>
    </source>
</evidence>
<keyword evidence="3 8" id="KW-0597">Phosphoprotein</keyword>
<dbReference type="PANTHER" id="PTHR42713:SF3">
    <property type="entry name" value="TRANSCRIPTIONAL REGULATORY PROTEIN HPTR"/>
    <property type="match status" value="1"/>
</dbReference>
<evidence type="ECO:0000313" key="12">
    <source>
        <dbReference type="EMBL" id="AZN42881.1"/>
    </source>
</evidence>
<keyword evidence="13" id="KW-1185">Reference proteome</keyword>
<evidence type="ECO:0000313" key="13">
    <source>
        <dbReference type="Proteomes" id="UP000272528"/>
    </source>
</evidence>
<dbReference type="SMART" id="SM00342">
    <property type="entry name" value="HTH_ARAC"/>
    <property type="match status" value="1"/>
</dbReference>
<evidence type="ECO:0000259" key="10">
    <source>
        <dbReference type="PROSITE" id="PS01124"/>
    </source>
</evidence>
<name>A0A3S9AB04_9BACL</name>
<feature type="domain" description="Response regulatory" evidence="11">
    <location>
        <begin position="3"/>
        <end position="120"/>
    </location>
</feature>
<comment type="subcellular location">
    <subcellularLocation>
        <location evidence="1">Cytoplasm</location>
    </subcellularLocation>
</comment>
<keyword evidence="6" id="KW-0238">DNA-binding</keyword>
<keyword evidence="7" id="KW-0804">Transcription</keyword>
<keyword evidence="9" id="KW-0175">Coiled coil</keyword>
<dbReference type="InterPro" id="IPR011006">
    <property type="entry name" value="CheY-like_superfamily"/>
</dbReference>
<dbReference type="PANTHER" id="PTHR42713">
    <property type="entry name" value="HISTIDINE KINASE-RELATED"/>
    <property type="match status" value="1"/>
</dbReference>
<dbReference type="Pfam" id="PF00072">
    <property type="entry name" value="Response_reg"/>
    <property type="match status" value="1"/>
</dbReference>
<keyword evidence="2" id="KW-0963">Cytoplasm</keyword>
<evidence type="ECO:0000256" key="2">
    <source>
        <dbReference type="ARBA" id="ARBA00022490"/>
    </source>
</evidence>
<accession>A0A3S9AB04</accession>
<evidence type="ECO:0000259" key="11">
    <source>
        <dbReference type="PROSITE" id="PS50110"/>
    </source>
</evidence>
<evidence type="ECO:0000256" key="8">
    <source>
        <dbReference type="PROSITE-ProRule" id="PRU00169"/>
    </source>
</evidence>
<evidence type="ECO:0000256" key="7">
    <source>
        <dbReference type="ARBA" id="ARBA00023163"/>
    </source>
</evidence>
<dbReference type="EMBL" id="CP034437">
    <property type="protein sequence ID" value="AZN42881.1"/>
    <property type="molecule type" value="Genomic_DNA"/>
</dbReference>
<dbReference type="PRINTS" id="PR00032">
    <property type="entry name" value="HTHARAC"/>
</dbReference>
<dbReference type="RefSeq" id="WP_126018959.1">
    <property type="nucleotide sequence ID" value="NZ_CP034437.1"/>
</dbReference>
<dbReference type="OrthoDB" id="9794370at2"/>
<dbReference type="Pfam" id="PF12833">
    <property type="entry name" value="HTH_18"/>
    <property type="match status" value="1"/>
</dbReference>
<dbReference type="SUPFAM" id="SSF52172">
    <property type="entry name" value="CheY-like"/>
    <property type="match status" value="1"/>
</dbReference>